<feature type="compositionally biased region" description="Basic and acidic residues" evidence="1">
    <location>
        <begin position="34"/>
        <end position="51"/>
    </location>
</feature>
<evidence type="ECO:0000313" key="3">
    <source>
        <dbReference type="EnsemblFungi" id="MAPG_09425T0"/>
    </source>
</evidence>
<reference evidence="2" key="2">
    <citation type="submission" date="2010-05" db="EMBL/GenBank/DDBJ databases">
        <title>The Genome Sequence of Magnaporthe poae strain ATCC 64411.</title>
        <authorList>
            <consortium name="The Broad Institute Genome Sequencing Platform"/>
            <consortium name="Broad Institute Genome Sequencing Center for Infectious Disease"/>
            <person name="Ma L.-J."/>
            <person name="Dead R."/>
            <person name="Young S."/>
            <person name="Zeng Q."/>
            <person name="Koehrsen M."/>
            <person name="Alvarado L."/>
            <person name="Berlin A."/>
            <person name="Chapman S.B."/>
            <person name="Chen Z."/>
            <person name="Freedman E."/>
            <person name="Gellesch M."/>
            <person name="Goldberg J."/>
            <person name="Griggs A."/>
            <person name="Gujja S."/>
            <person name="Heilman E.R."/>
            <person name="Heiman D."/>
            <person name="Hepburn T."/>
            <person name="Howarth C."/>
            <person name="Jen D."/>
            <person name="Larson L."/>
            <person name="Mehta T."/>
            <person name="Neiman D."/>
            <person name="Pearson M."/>
            <person name="Roberts A."/>
            <person name="Saif S."/>
            <person name="Shea T."/>
            <person name="Shenoy N."/>
            <person name="Sisk P."/>
            <person name="Stolte C."/>
            <person name="Sykes S."/>
            <person name="Walk T."/>
            <person name="White J."/>
            <person name="Yandava C."/>
            <person name="Haas B."/>
            <person name="Nusbaum C."/>
            <person name="Birren B."/>
        </authorList>
    </citation>
    <scope>NUCLEOTIDE SEQUENCE</scope>
    <source>
        <strain evidence="2">ATCC 64411</strain>
    </source>
</reference>
<reference evidence="3" key="4">
    <citation type="journal article" date="2015" name="G3 (Bethesda)">
        <title>Genome sequences of three phytopathogenic species of the Magnaporthaceae family of fungi.</title>
        <authorList>
            <person name="Okagaki L.H."/>
            <person name="Nunes C.C."/>
            <person name="Sailsbery J."/>
            <person name="Clay B."/>
            <person name="Brown D."/>
            <person name="John T."/>
            <person name="Oh Y."/>
            <person name="Young N."/>
            <person name="Fitzgerald M."/>
            <person name="Haas B.J."/>
            <person name="Zeng Q."/>
            <person name="Young S."/>
            <person name="Adiconis X."/>
            <person name="Fan L."/>
            <person name="Levin J.Z."/>
            <person name="Mitchell T.K."/>
            <person name="Okubara P.A."/>
            <person name="Farman M.L."/>
            <person name="Kohn L.M."/>
            <person name="Birren B."/>
            <person name="Ma L.-J."/>
            <person name="Dean R.A."/>
        </authorList>
    </citation>
    <scope>NUCLEOTIDE SEQUENCE</scope>
    <source>
        <strain evidence="3">ATCC 64411 / 73-15</strain>
    </source>
</reference>
<dbReference type="EMBL" id="ADBL01002405">
    <property type="status" value="NOT_ANNOTATED_CDS"/>
    <property type="molecule type" value="Genomic_DNA"/>
</dbReference>
<dbReference type="PANTHER" id="PTHR39475">
    <property type="entry name" value="CONIDIATION-SPECIFIC PROTEIN 6"/>
    <property type="match status" value="1"/>
</dbReference>
<evidence type="ECO:0000313" key="2">
    <source>
        <dbReference type="EMBL" id="KLU90900.1"/>
    </source>
</evidence>
<name>A0A0C4E9X5_MAGP6</name>
<dbReference type="AlphaFoldDB" id="A0A0C4E9X5"/>
<protein>
    <submittedName>
        <fullName evidence="2 3">Uncharacterized protein</fullName>
    </submittedName>
</protein>
<evidence type="ECO:0000256" key="1">
    <source>
        <dbReference type="SAM" id="MobiDB-lite"/>
    </source>
</evidence>
<reference evidence="3" key="5">
    <citation type="submission" date="2015-06" db="UniProtKB">
        <authorList>
            <consortium name="EnsemblFungi"/>
        </authorList>
    </citation>
    <scope>IDENTIFICATION</scope>
    <source>
        <strain evidence="3">ATCC 64411</strain>
    </source>
</reference>
<dbReference type="eggNOG" id="ENOG502T1VN">
    <property type="taxonomic scope" value="Eukaryota"/>
</dbReference>
<dbReference type="PANTHER" id="PTHR39475:SF1">
    <property type="entry name" value="CONIDIATION-SPECIFIC PROTEIN 6"/>
    <property type="match status" value="1"/>
</dbReference>
<sequence>MAGQDDMHPNPLEAGQQSAHNIKDPLDSYSLADRANKEKKEEKEDDQRRAAQGEVRPTAPAKSHGNEPSRGAITDEQLQKEDEERLRQKDESKKAKSNQ</sequence>
<dbReference type="OMA" id="DQRSHAN"/>
<accession>A0A0C4E9X5</accession>
<reference evidence="2" key="3">
    <citation type="submission" date="2011-03" db="EMBL/GenBank/DDBJ databases">
        <title>Annotation of Magnaporthe poae ATCC 64411.</title>
        <authorList>
            <person name="Ma L.-J."/>
            <person name="Dead R."/>
            <person name="Young S.K."/>
            <person name="Zeng Q."/>
            <person name="Gargeya S."/>
            <person name="Fitzgerald M."/>
            <person name="Haas B."/>
            <person name="Abouelleil A."/>
            <person name="Alvarado L."/>
            <person name="Arachchi H.M."/>
            <person name="Berlin A."/>
            <person name="Brown A."/>
            <person name="Chapman S.B."/>
            <person name="Chen Z."/>
            <person name="Dunbar C."/>
            <person name="Freedman E."/>
            <person name="Gearin G."/>
            <person name="Gellesch M."/>
            <person name="Goldberg J."/>
            <person name="Griggs A."/>
            <person name="Gujja S."/>
            <person name="Heiman D."/>
            <person name="Howarth C."/>
            <person name="Larson L."/>
            <person name="Lui A."/>
            <person name="MacDonald P.J.P."/>
            <person name="Mehta T."/>
            <person name="Montmayeur A."/>
            <person name="Murphy C."/>
            <person name="Neiman D."/>
            <person name="Pearson M."/>
            <person name="Priest M."/>
            <person name="Roberts A."/>
            <person name="Saif S."/>
            <person name="Shea T."/>
            <person name="Shenoy N."/>
            <person name="Sisk P."/>
            <person name="Stolte C."/>
            <person name="Sykes S."/>
            <person name="Yandava C."/>
            <person name="Wortman J."/>
            <person name="Nusbaum C."/>
            <person name="Birren B."/>
        </authorList>
    </citation>
    <scope>NUCLEOTIDE SEQUENCE</scope>
    <source>
        <strain evidence="2">ATCC 64411</strain>
    </source>
</reference>
<evidence type="ECO:0000313" key="4">
    <source>
        <dbReference type="Proteomes" id="UP000011715"/>
    </source>
</evidence>
<gene>
    <name evidence="2" type="ORF">MAPG_09425</name>
</gene>
<dbReference type="EnsemblFungi" id="MAPG_09425T0">
    <property type="protein sequence ID" value="MAPG_09425T0"/>
    <property type="gene ID" value="MAPG_09425"/>
</dbReference>
<keyword evidence="4" id="KW-1185">Reference proteome</keyword>
<dbReference type="STRING" id="644358.A0A0C4E9X5"/>
<dbReference type="EMBL" id="GL876976">
    <property type="protein sequence ID" value="KLU90900.1"/>
    <property type="molecule type" value="Genomic_DNA"/>
</dbReference>
<reference evidence="4" key="1">
    <citation type="submission" date="2010-05" db="EMBL/GenBank/DDBJ databases">
        <title>The genome sequence of Magnaporthe poae strain ATCC 64411.</title>
        <authorList>
            <person name="Ma L.-J."/>
            <person name="Dead R."/>
            <person name="Young S."/>
            <person name="Zeng Q."/>
            <person name="Koehrsen M."/>
            <person name="Alvarado L."/>
            <person name="Berlin A."/>
            <person name="Chapman S.B."/>
            <person name="Chen Z."/>
            <person name="Freedman E."/>
            <person name="Gellesch M."/>
            <person name="Goldberg J."/>
            <person name="Griggs A."/>
            <person name="Gujja S."/>
            <person name="Heilman E.R."/>
            <person name="Heiman D."/>
            <person name="Hepburn T."/>
            <person name="Howarth C."/>
            <person name="Jen D."/>
            <person name="Larson L."/>
            <person name="Mehta T."/>
            <person name="Neiman D."/>
            <person name="Pearson M."/>
            <person name="Roberts A."/>
            <person name="Saif S."/>
            <person name="Shea T."/>
            <person name="Shenoy N."/>
            <person name="Sisk P."/>
            <person name="Stolte C."/>
            <person name="Sykes S."/>
            <person name="Walk T."/>
            <person name="White J."/>
            <person name="Yandava C."/>
            <person name="Haas B."/>
            <person name="Nusbaum C."/>
            <person name="Birren B."/>
        </authorList>
    </citation>
    <scope>NUCLEOTIDE SEQUENCE [LARGE SCALE GENOMIC DNA]</scope>
    <source>
        <strain evidence="4">ATCC 64411 / 73-15</strain>
    </source>
</reference>
<dbReference type="VEuPathDB" id="FungiDB:MAPG_09425"/>
<feature type="region of interest" description="Disordered" evidence="1">
    <location>
        <begin position="1"/>
        <end position="99"/>
    </location>
</feature>
<dbReference type="OrthoDB" id="3358750at2759"/>
<organism evidence="3 4">
    <name type="scientific">Magnaporthiopsis poae (strain ATCC 64411 / 73-15)</name>
    <name type="common">Kentucky bluegrass fungus</name>
    <name type="synonym">Magnaporthe poae</name>
    <dbReference type="NCBI Taxonomy" id="644358"/>
    <lineage>
        <taxon>Eukaryota</taxon>
        <taxon>Fungi</taxon>
        <taxon>Dikarya</taxon>
        <taxon>Ascomycota</taxon>
        <taxon>Pezizomycotina</taxon>
        <taxon>Sordariomycetes</taxon>
        <taxon>Sordariomycetidae</taxon>
        <taxon>Magnaporthales</taxon>
        <taxon>Magnaporthaceae</taxon>
        <taxon>Magnaporthiopsis</taxon>
    </lineage>
</organism>
<proteinExistence type="predicted"/>
<dbReference type="Proteomes" id="UP000011715">
    <property type="component" value="Unassembled WGS sequence"/>
</dbReference>
<feature type="compositionally biased region" description="Basic and acidic residues" evidence="1">
    <location>
        <begin position="77"/>
        <end position="99"/>
    </location>
</feature>